<feature type="transmembrane region" description="Helical" evidence="1">
    <location>
        <begin position="296"/>
        <end position="319"/>
    </location>
</feature>
<name>A0ABD0UB15_DENTH</name>
<accession>A0ABD0UB15</accession>
<evidence type="ECO:0000313" key="2">
    <source>
        <dbReference type="EMBL" id="KAL0907521.1"/>
    </source>
</evidence>
<sequence length="470" mass="52445">MPNGRELPSLLASSYRGSRLKCRNFLFDRKERRTRKRRRLGREFGTLKEASEAWASDAGGSEPQFGRLQGLMATIAENGSRAANEGFVLILTTRKGSDRGEPRICGIHRRSDWIRRIRGISQDSLRDLWDFWRSSTDTRKKNSLSCKSSCGHSRHLGSLCYLRRIFFYLILETISIPAATSMESSNPVVENGGTGKVIQSHHPDSHAPSAMLCQGLEELAWLRCYLEVDACTLGNPFRLRTGSLRNFSVFGSHLSPHLSSDVGECDIFIIRMILFDFICFLFSLRTITSIGDGASLVLVLIFLLGMWLPIAIIFSIIIFDFNMPYHIYDLHIYVTRGADRCALRADVSTEWGLLAGLSKSVPYAEVAAVLATTTGKSTLPNWIVAPELPVLITAFANWILAPCPSWTVIGVFCSSIYTNESPRALFISLDAQIKGKCRTRFPSHHAWKKRAWAVIRCATNTENGGLPASS</sequence>
<comment type="caution">
    <text evidence="2">The sequence shown here is derived from an EMBL/GenBank/DDBJ whole genome shotgun (WGS) entry which is preliminary data.</text>
</comment>
<dbReference type="EMBL" id="JANQDX010000017">
    <property type="protein sequence ID" value="KAL0907521.1"/>
    <property type="molecule type" value="Genomic_DNA"/>
</dbReference>
<dbReference type="Proteomes" id="UP001552299">
    <property type="component" value="Unassembled WGS sequence"/>
</dbReference>
<keyword evidence="1" id="KW-1133">Transmembrane helix</keyword>
<keyword evidence="1" id="KW-0472">Membrane</keyword>
<reference evidence="2 3" key="1">
    <citation type="journal article" date="2024" name="Plant Biotechnol. J.">
        <title>Dendrobium thyrsiflorum genome and its molecular insights into genes involved in important horticultural traits.</title>
        <authorList>
            <person name="Chen B."/>
            <person name="Wang J.Y."/>
            <person name="Zheng P.J."/>
            <person name="Li K.L."/>
            <person name="Liang Y.M."/>
            <person name="Chen X.F."/>
            <person name="Zhang C."/>
            <person name="Zhao X."/>
            <person name="He X."/>
            <person name="Zhang G.Q."/>
            <person name="Liu Z.J."/>
            <person name="Xu Q."/>
        </authorList>
    </citation>
    <scope>NUCLEOTIDE SEQUENCE [LARGE SCALE GENOMIC DNA]</scope>
    <source>
        <strain evidence="2">GZMU011</strain>
    </source>
</reference>
<evidence type="ECO:0000256" key="1">
    <source>
        <dbReference type="SAM" id="Phobius"/>
    </source>
</evidence>
<dbReference type="AlphaFoldDB" id="A0ABD0UB15"/>
<evidence type="ECO:0000313" key="3">
    <source>
        <dbReference type="Proteomes" id="UP001552299"/>
    </source>
</evidence>
<feature type="transmembrane region" description="Helical" evidence="1">
    <location>
        <begin position="267"/>
        <end position="284"/>
    </location>
</feature>
<keyword evidence="3" id="KW-1185">Reference proteome</keyword>
<protein>
    <submittedName>
        <fullName evidence="2">Uncharacterized protein</fullName>
    </submittedName>
</protein>
<keyword evidence="1" id="KW-0812">Transmembrane</keyword>
<gene>
    <name evidence="2" type="ORF">M5K25_021936</name>
</gene>
<organism evidence="2 3">
    <name type="scientific">Dendrobium thyrsiflorum</name>
    <name type="common">Pinecone-like raceme dendrobium</name>
    <name type="synonym">Orchid</name>
    <dbReference type="NCBI Taxonomy" id="117978"/>
    <lineage>
        <taxon>Eukaryota</taxon>
        <taxon>Viridiplantae</taxon>
        <taxon>Streptophyta</taxon>
        <taxon>Embryophyta</taxon>
        <taxon>Tracheophyta</taxon>
        <taxon>Spermatophyta</taxon>
        <taxon>Magnoliopsida</taxon>
        <taxon>Liliopsida</taxon>
        <taxon>Asparagales</taxon>
        <taxon>Orchidaceae</taxon>
        <taxon>Epidendroideae</taxon>
        <taxon>Malaxideae</taxon>
        <taxon>Dendrobiinae</taxon>
        <taxon>Dendrobium</taxon>
    </lineage>
</organism>
<proteinExistence type="predicted"/>